<evidence type="ECO:0000313" key="2">
    <source>
        <dbReference type="EMBL" id="QJR15773.1"/>
    </source>
</evidence>
<dbReference type="AlphaFoldDB" id="A0A6M4HAU3"/>
<proteinExistence type="predicted"/>
<feature type="compositionally biased region" description="Basic residues" evidence="1">
    <location>
        <begin position="114"/>
        <end position="123"/>
    </location>
</feature>
<feature type="region of interest" description="Disordered" evidence="1">
    <location>
        <begin position="104"/>
        <end position="123"/>
    </location>
</feature>
<reference evidence="2 3" key="1">
    <citation type="submission" date="2020-04" db="EMBL/GenBank/DDBJ databases">
        <title>Usitatibacter rugosus gen. nov., sp. nov. and Usitatibacter palustris sp. nov., novel members of Usitatibacteraceae fam. nov. within the order Nitrosomonadales isolated from soil.</title>
        <authorList>
            <person name="Huber K.J."/>
            <person name="Neumann-Schaal M."/>
            <person name="Geppert A."/>
            <person name="Luckner M."/>
            <person name="Wanner G."/>
            <person name="Overmann J."/>
        </authorList>
    </citation>
    <scope>NUCLEOTIDE SEQUENCE [LARGE SCALE GENOMIC DNA]</scope>
    <source>
        <strain evidence="2 3">Swamp67</strain>
    </source>
</reference>
<dbReference type="InterPro" id="IPR050026">
    <property type="entry name" value="PHA_gran_PhaM_N"/>
</dbReference>
<sequence>MTKPVTPQEMFDLWQKMVNPGAFPLQSLMFPVVDVKEVEKKISELETVEHWLKANLGMVQLSIKSLDYQRSMLKGGEKVRSAMGDVDGTEDVPNPAMWAWNMMTEAGKSATTPRPRKAKKKSR</sequence>
<name>A0A6M4HAU3_9PROT</name>
<dbReference type="RefSeq" id="WP_171163353.1">
    <property type="nucleotide sequence ID" value="NZ_CP053073.1"/>
</dbReference>
<dbReference type="EMBL" id="CP053073">
    <property type="protein sequence ID" value="QJR15773.1"/>
    <property type="molecule type" value="Genomic_DNA"/>
</dbReference>
<dbReference type="KEGG" id="upl:DSM104440_02599"/>
<dbReference type="Proteomes" id="UP000503096">
    <property type="component" value="Chromosome"/>
</dbReference>
<organism evidence="2 3">
    <name type="scientific">Usitatibacter palustris</name>
    <dbReference type="NCBI Taxonomy" id="2732487"/>
    <lineage>
        <taxon>Bacteria</taxon>
        <taxon>Pseudomonadati</taxon>
        <taxon>Pseudomonadota</taxon>
        <taxon>Betaproteobacteria</taxon>
        <taxon>Nitrosomonadales</taxon>
        <taxon>Usitatibacteraceae</taxon>
        <taxon>Usitatibacter</taxon>
    </lineage>
</organism>
<protein>
    <submittedName>
        <fullName evidence="2">Uncharacterized protein</fullName>
    </submittedName>
</protein>
<dbReference type="InParanoid" id="A0A6M4HAU3"/>
<gene>
    <name evidence="2" type="ORF">DSM104440_02599</name>
</gene>
<keyword evidence="3" id="KW-1185">Reference proteome</keyword>
<evidence type="ECO:0000256" key="1">
    <source>
        <dbReference type="SAM" id="MobiDB-lite"/>
    </source>
</evidence>
<dbReference type="NCBIfam" id="NF043076">
    <property type="entry name" value="PHA_gran_PhaM"/>
    <property type="match status" value="1"/>
</dbReference>
<accession>A0A6M4HAU3</accession>
<evidence type="ECO:0000313" key="3">
    <source>
        <dbReference type="Proteomes" id="UP000503096"/>
    </source>
</evidence>